<proteinExistence type="predicted"/>
<dbReference type="GO" id="GO:0016887">
    <property type="term" value="F:ATP hydrolysis activity"/>
    <property type="evidence" value="ECO:0007669"/>
    <property type="project" value="InterPro"/>
</dbReference>
<dbReference type="CDD" id="cd03230">
    <property type="entry name" value="ABC_DR_subfamily_A"/>
    <property type="match status" value="1"/>
</dbReference>
<accession>A0A6J6J4X7</accession>
<evidence type="ECO:0000313" key="5">
    <source>
        <dbReference type="EMBL" id="CAB4631553.1"/>
    </source>
</evidence>
<dbReference type="InterPro" id="IPR050763">
    <property type="entry name" value="ABC_transporter_ATP-binding"/>
</dbReference>
<feature type="domain" description="ABC transporter" evidence="4">
    <location>
        <begin position="4"/>
        <end position="229"/>
    </location>
</feature>
<sequence length="286" mass="31446">MSAIEVKGLTKRYKDFQAVDDVSFSVSRGETFVLLGPNGAGKTTTIEILEGFRTRTSGEVKVLGQDPQRASRAFRARIGIVQQSAGDLGRLSVRDTITHFASLYPNPRKVEEVIEAVGLHGKASEPIKKLSGGQQHRVDVALGLIGNPEVLFLDEPTTGFDPEVRRAFWEVIRGLQQEGMTIMLTTHYLDEAEELGHRGGVIVDGKLVALGKISEIGGRESRKPEVSWVEAGVQRIERTDDPTLFIGELSKRIGSAPENLQVKVPNLEQVYLQLIADHRNGVKIED</sequence>
<dbReference type="PROSITE" id="PS50893">
    <property type="entry name" value="ABC_TRANSPORTER_2"/>
    <property type="match status" value="1"/>
</dbReference>
<evidence type="ECO:0000256" key="3">
    <source>
        <dbReference type="ARBA" id="ARBA00022840"/>
    </source>
</evidence>
<dbReference type="PANTHER" id="PTHR42711:SF17">
    <property type="entry name" value="ABC TRANSPORTER ATP-BINDING PROTEIN"/>
    <property type="match status" value="1"/>
</dbReference>
<keyword evidence="2" id="KW-0547">Nucleotide-binding</keyword>
<dbReference type="InterPro" id="IPR003439">
    <property type="entry name" value="ABC_transporter-like_ATP-bd"/>
</dbReference>
<evidence type="ECO:0000256" key="2">
    <source>
        <dbReference type="ARBA" id="ARBA00022741"/>
    </source>
</evidence>
<dbReference type="AlphaFoldDB" id="A0A6J6J4X7"/>
<dbReference type="InterPro" id="IPR003593">
    <property type="entry name" value="AAA+_ATPase"/>
</dbReference>
<dbReference type="Gene3D" id="3.40.50.300">
    <property type="entry name" value="P-loop containing nucleotide triphosphate hydrolases"/>
    <property type="match status" value="1"/>
</dbReference>
<dbReference type="GO" id="GO:0005524">
    <property type="term" value="F:ATP binding"/>
    <property type="evidence" value="ECO:0007669"/>
    <property type="project" value="UniProtKB-KW"/>
</dbReference>
<name>A0A6J6J4X7_9ZZZZ</name>
<keyword evidence="1" id="KW-0813">Transport</keyword>
<dbReference type="EMBL" id="CAEZVT010000017">
    <property type="protein sequence ID" value="CAB4631553.1"/>
    <property type="molecule type" value="Genomic_DNA"/>
</dbReference>
<evidence type="ECO:0000256" key="1">
    <source>
        <dbReference type="ARBA" id="ARBA00022448"/>
    </source>
</evidence>
<dbReference type="SUPFAM" id="SSF52540">
    <property type="entry name" value="P-loop containing nucleoside triphosphate hydrolases"/>
    <property type="match status" value="1"/>
</dbReference>
<dbReference type="PANTHER" id="PTHR42711">
    <property type="entry name" value="ABC TRANSPORTER ATP-BINDING PROTEIN"/>
    <property type="match status" value="1"/>
</dbReference>
<keyword evidence="3" id="KW-0067">ATP-binding</keyword>
<protein>
    <submittedName>
        <fullName evidence="5">Unannotated protein</fullName>
    </submittedName>
</protein>
<reference evidence="5" key="1">
    <citation type="submission" date="2020-05" db="EMBL/GenBank/DDBJ databases">
        <authorList>
            <person name="Chiriac C."/>
            <person name="Salcher M."/>
            <person name="Ghai R."/>
            <person name="Kavagutti S V."/>
        </authorList>
    </citation>
    <scope>NUCLEOTIDE SEQUENCE</scope>
</reference>
<dbReference type="InterPro" id="IPR027417">
    <property type="entry name" value="P-loop_NTPase"/>
</dbReference>
<gene>
    <name evidence="5" type="ORF">UFOPK2131_00319</name>
</gene>
<evidence type="ECO:0000259" key="4">
    <source>
        <dbReference type="PROSITE" id="PS50893"/>
    </source>
</evidence>
<dbReference type="SMART" id="SM00382">
    <property type="entry name" value="AAA"/>
    <property type="match status" value="1"/>
</dbReference>
<dbReference type="Pfam" id="PF00005">
    <property type="entry name" value="ABC_tran"/>
    <property type="match status" value="1"/>
</dbReference>
<organism evidence="5">
    <name type="scientific">freshwater metagenome</name>
    <dbReference type="NCBI Taxonomy" id="449393"/>
    <lineage>
        <taxon>unclassified sequences</taxon>
        <taxon>metagenomes</taxon>
        <taxon>ecological metagenomes</taxon>
    </lineage>
</organism>